<protein>
    <submittedName>
        <fullName evidence="1">Uncharacterized protein</fullName>
    </submittedName>
</protein>
<reference evidence="2" key="1">
    <citation type="journal article" date="2018" name="Gigascience">
        <title>Genome assembly of the Pink Ipe (Handroanthus impetiginosus, Bignoniaceae), a highly valued, ecologically keystone Neotropical timber forest tree.</title>
        <authorList>
            <person name="Silva-Junior O.B."/>
            <person name="Grattapaglia D."/>
            <person name="Novaes E."/>
            <person name="Collevatti R.G."/>
        </authorList>
    </citation>
    <scope>NUCLEOTIDE SEQUENCE [LARGE SCALE GENOMIC DNA]</scope>
    <source>
        <strain evidence="2">cv. UFG-1</strain>
    </source>
</reference>
<gene>
    <name evidence="1" type="ORF">CDL12_28329</name>
</gene>
<dbReference type="AlphaFoldDB" id="A0A2G9G1J8"/>
<dbReference type="EMBL" id="NKXS01007758">
    <property type="protein sequence ID" value="PIM99180.1"/>
    <property type="molecule type" value="Genomic_DNA"/>
</dbReference>
<dbReference type="OrthoDB" id="912978at2759"/>
<dbReference type="PANTHER" id="PTHR48258:SF3">
    <property type="entry name" value="FK506-BINDING PROTEIN 4-LIKE ISOFORM X1"/>
    <property type="match status" value="1"/>
</dbReference>
<keyword evidence="2" id="KW-1185">Reference proteome</keyword>
<proteinExistence type="predicted"/>
<dbReference type="Proteomes" id="UP000231279">
    <property type="component" value="Unassembled WGS sequence"/>
</dbReference>
<accession>A0A2G9G1J8</accession>
<evidence type="ECO:0000313" key="1">
    <source>
        <dbReference type="EMBL" id="PIM99180.1"/>
    </source>
</evidence>
<comment type="caution">
    <text evidence="1">The sequence shown here is derived from an EMBL/GenBank/DDBJ whole genome shotgun (WGS) entry which is preliminary data.</text>
</comment>
<evidence type="ECO:0000313" key="2">
    <source>
        <dbReference type="Proteomes" id="UP000231279"/>
    </source>
</evidence>
<organism evidence="1 2">
    <name type="scientific">Handroanthus impetiginosus</name>
    <dbReference type="NCBI Taxonomy" id="429701"/>
    <lineage>
        <taxon>Eukaryota</taxon>
        <taxon>Viridiplantae</taxon>
        <taxon>Streptophyta</taxon>
        <taxon>Embryophyta</taxon>
        <taxon>Tracheophyta</taxon>
        <taxon>Spermatophyta</taxon>
        <taxon>Magnoliopsida</taxon>
        <taxon>eudicotyledons</taxon>
        <taxon>Gunneridae</taxon>
        <taxon>Pentapetalae</taxon>
        <taxon>asterids</taxon>
        <taxon>lamiids</taxon>
        <taxon>Lamiales</taxon>
        <taxon>Bignoniaceae</taxon>
        <taxon>Crescentiina</taxon>
        <taxon>Tabebuia alliance</taxon>
        <taxon>Handroanthus</taxon>
    </lineage>
</organism>
<name>A0A2G9G1J8_9LAMI</name>
<sequence>MVNGYRFHTRDYGQHKATMNSGVCCRGSLYGDKEMEYYWVIEEILELAYVGQGNNVFILVAAGLIPSVGLDMMTNTN</sequence>
<dbReference type="PANTHER" id="PTHR48258">
    <property type="entry name" value="DUF4218 DOMAIN-CONTAINING PROTEIN-RELATED"/>
    <property type="match status" value="1"/>
</dbReference>